<keyword evidence="3" id="KW-0788">Thiol protease</keyword>
<dbReference type="GO" id="GO:0004843">
    <property type="term" value="F:cysteine-type deubiquitinase activity"/>
    <property type="evidence" value="ECO:0007669"/>
    <property type="project" value="UniProtKB-UniRule"/>
</dbReference>
<feature type="domain" description="OTU" evidence="4">
    <location>
        <begin position="2"/>
        <end position="166"/>
    </location>
</feature>
<dbReference type="PROSITE" id="PS50802">
    <property type="entry name" value="OTU"/>
    <property type="match status" value="1"/>
</dbReference>
<dbReference type="PANTHER" id="PTHR13312:SF6">
    <property type="entry name" value="UBIQUITIN THIOESTERASE OTU"/>
    <property type="match status" value="1"/>
</dbReference>
<gene>
    <name evidence="5" type="ORF">FSB_LOCUS35879</name>
</gene>
<dbReference type="GO" id="GO:0016579">
    <property type="term" value="P:protein deubiquitination"/>
    <property type="evidence" value="ECO:0007669"/>
    <property type="project" value="TreeGrafter"/>
</dbReference>
<dbReference type="PANTHER" id="PTHR13312">
    <property type="entry name" value="HIV-INDUCED PROTEIN-7-LIKE PROTEASE"/>
    <property type="match status" value="1"/>
</dbReference>
<proteinExistence type="predicted"/>
<accession>A0A2N9H0F3</accession>
<organism evidence="5">
    <name type="scientific">Fagus sylvatica</name>
    <name type="common">Beechnut</name>
    <dbReference type="NCBI Taxonomy" id="28930"/>
    <lineage>
        <taxon>Eukaryota</taxon>
        <taxon>Viridiplantae</taxon>
        <taxon>Streptophyta</taxon>
        <taxon>Embryophyta</taxon>
        <taxon>Tracheophyta</taxon>
        <taxon>Spermatophyta</taxon>
        <taxon>Magnoliopsida</taxon>
        <taxon>eudicotyledons</taxon>
        <taxon>Gunneridae</taxon>
        <taxon>Pentapetalae</taxon>
        <taxon>rosids</taxon>
        <taxon>fabids</taxon>
        <taxon>Fagales</taxon>
        <taxon>Fagaceae</taxon>
        <taxon>Fagus</taxon>
    </lineage>
</organism>
<dbReference type="InterPro" id="IPR038765">
    <property type="entry name" value="Papain-like_cys_pep_sf"/>
</dbReference>
<dbReference type="GO" id="GO:0036503">
    <property type="term" value="P:ERAD pathway"/>
    <property type="evidence" value="ECO:0007669"/>
    <property type="project" value="TreeGrafter"/>
</dbReference>
<name>A0A2N9H0F3_FAGSY</name>
<dbReference type="GO" id="GO:0005634">
    <property type="term" value="C:nucleus"/>
    <property type="evidence" value="ECO:0007669"/>
    <property type="project" value="TreeGrafter"/>
</dbReference>
<keyword evidence="3" id="KW-0645">Protease</keyword>
<dbReference type="CDD" id="cd22760">
    <property type="entry name" value="OTU_plant_OTU4-like"/>
    <property type="match status" value="1"/>
</dbReference>
<evidence type="ECO:0000313" key="5">
    <source>
        <dbReference type="EMBL" id="SPD07997.1"/>
    </source>
</evidence>
<keyword evidence="3" id="KW-0833">Ubl conjugation pathway</keyword>
<reference evidence="5" key="1">
    <citation type="submission" date="2018-02" db="EMBL/GenBank/DDBJ databases">
        <authorList>
            <person name="Cohen D.B."/>
            <person name="Kent A.D."/>
        </authorList>
    </citation>
    <scope>NUCLEOTIDE SEQUENCE</scope>
</reference>
<dbReference type="SUPFAM" id="SSF54001">
    <property type="entry name" value="Cysteine proteinases"/>
    <property type="match status" value="1"/>
</dbReference>
<dbReference type="EMBL" id="OIVN01002991">
    <property type="protein sequence ID" value="SPD07997.1"/>
    <property type="molecule type" value="Genomic_DNA"/>
</dbReference>
<dbReference type="GO" id="GO:0030968">
    <property type="term" value="P:endoplasmic reticulum unfolded protein response"/>
    <property type="evidence" value="ECO:0007669"/>
    <property type="project" value="TreeGrafter"/>
</dbReference>
<dbReference type="Gene3D" id="3.90.70.80">
    <property type="match status" value="2"/>
</dbReference>
<keyword evidence="3" id="KW-0963">Cytoplasm</keyword>
<dbReference type="GO" id="GO:0005829">
    <property type="term" value="C:cytosol"/>
    <property type="evidence" value="ECO:0007669"/>
    <property type="project" value="TreeGrafter"/>
</dbReference>
<dbReference type="InterPro" id="IPR003323">
    <property type="entry name" value="OTU_dom"/>
</dbReference>
<dbReference type="EC" id="3.4.19.12" evidence="3"/>
<dbReference type="InterPro" id="IPR047947">
    <property type="entry name" value="OTU4_OTU"/>
</dbReference>
<keyword evidence="2 3" id="KW-0378">Hydrolase</keyword>
<sequence>MDYGLGIPGDGRCLFRSVVHGACLREGNPSPSESRQKELADDLRAKVADEFIKRRADTEWFLEGDFDTYVVEMRQPHIWGGEPELLMASHVLTTVCIGGVHLSLLFDITFITIRFSISRTPITVYMWDKSSAGLKIIAEYGQEYGKDNPVRVLYHGYGHYDALRSPIGRAESKM</sequence>
<evidence type="ECO:0000259" key="4">
    <source>
        <dbReference type="PROSITE" id="PS50802"/>
    </source>
</evidence>
<evidence type="ECO:0000256" key="2">
    <source>
        <dbReference type="ARBA" id="ARBA00022801"/>
    </source>
</evidence>
<dbReference type="AlphaFoldDB" id="A0A2N9H0F3"/>
<comment type="function">
    <text evidence="3">Hydrolase that can remove conjugated ubiquitin from proteins and may therefore play an important regulatory role at the level of protein turnover by preventing degradation.</text>
</comment>
<dbReference type="Pfam" id="PF02338">
    <property type="entry name" value="OTU"/>
    <property type="match status" value="1"/>
</dbReference>
<evidence type="ECO:0000256" key="1">
    <source>
        <dbReference type="ARBA" id="ARBA00000707"/>
    </source>
</evidence>
<comment type="subcellular location">
    <subcellularLocation>
        <location evidence="3">Cytoplasm</location>
    </subcellularLocation>
</comment>
<protein>
    <recommendedName>
        <fullName evidence="3">Ubiquitin thioesterase OTU</fullName>
        <ecNumber evidence="3">3.4.19.12</ecNumber>
    </recommendedName>
</protein>
<evidence type="ECO:0000256" key="3">
    <source>
        <dbReference type="RuleBase" id="RU367104"/>
    </source>
</evidence>
<comment type="catalytic activity">
    <reaction evidence="1 3">
        <text>Thiol-dependent hydrolysis of ester, thioester, amide, peptide and isopeptide bonds formed by the C-terminal Gly of ubiquitin (a 76-residue protein attached to proteins as an intracellular targeting signal).</text>
        <dbReference type="EC" id="3.4.19.12"/>
    </reaction>
</comment>